<dbReference type="AlphaFoldDB" id="A0AAD5ZWV6"/>
<feature type="region of interest" description="Disordered" evidence="1">
    <location>
        <begin position="1"/>
        <end position="24"/>
    </location>
</feature>
<dbReference type="PANTHER" id="PTHR36005">
    <property type="entry name" value="DNA LIGASE-LIKE PROTEIN"/>
    <property type="match status" value="1"/>
</dbReference>
<gene>
    <name evidence="2" type="ORF">LUZ61_009160</name>
</gene>
<dbReference type="EMBL" id="JAMRDG010000001">
    <property type="protein sequence ID" value="KAJ3705455.1"/>
    <property type="molecule type" value="Genomic_DNA"/>
</dbReference>
<comment type="caution">
    <text evidence="2">The sequence shown here is derived from an EMBL/GenBank/DDBJ whole genome shotgun (WGS) entry which is preliminary data.</text>
</comment>
<feature type="compositionally biased region" description="Basic and acidic residues" evidence="1">
    <location>
        <begin position="720"/>
        <end position="733"/>
    </location>
</feature>
<feature type="compositionally biased region" description="Acidic residues" evidence="1">
    <location>
        <begin position="412"/>
        <end position="422"/>
    </location>
</feature>
<sequence>MATTFDEEEDIMLPFSEEPSSPVRPKLKRLKKASEKQHVVHLSDLPPVNQTLPPDSSEEVLDPLFPDSEGLIAELRKEEADRIEEDEPLLPDSLEEELIVEDDSLDPLFPDSGGLMDELRRENLEEVKGRGSNSPILEDESLDPDQDDGLDPLFPKPGEYKAWEGEEIGEGGLIEELRKENSAKKRLNFGGDDESSEKETKKKRKKSKENADSKQKESSRDKRRFEKERRVQLDILHVESQRLLRETSDASFKPVPVVHKPISSVLEKIRLRKMEILKRSSASFQTAESESWSVDASEAQNMAKDDMDLGLGDNRDQAMHARSSESVLEGEKTSELHNNRENGSDKQKPNPDTSESASDEEKSDNAHPSNDDHNQIQSENDVADNEVKEVPGSSIPCTKPAVPSDEVLSSSSDDEEEEEEYNDKENIDPFPRGLFSVDDKNTKSAVLKDFLDDEAEEEDDSDHDLARFPENEGEDDDHDDEESDETEVLKDLIATGYKEGKRDHERRNELHLKWLEQQDAAETDNVLQRLKYSNLQKEDLMDEVEEEDEDEGEGSEDDAMLSDSGADAGGPKNILRQNLEKAKQMMMFNDEHDIYVPSDEDENEDHLLRRRISKQADTKITSPLEDEESKEVFGLIKKLNIAPPPKKRGNQAASMSTAHLDMLSVGRNSNSFSKFFGRKASSSMSSSRKTVMGRSFIFGRDDSNSRSGLSTDNQPSENNDQPHVDPKEKDQMRKPTPANLRSSQLKSATVANSGTSTSSGSSLFEILRRSSISSDERTEDKNQMTESQATYIYSAFKVGRGLSRVDLKF</sequence>
<name>A0AAD5ZWV6_9POAL</name>
<evidence type="ECO:0000313" key="3">
    <source>
        <dbReference type="Proteomes" id="UP001210211"/>
    </source>
</evidence>
<evidence type="ECO:0000256" key="1">
    <source>
        <dbReference type="SAM" id="MobiDB-lite"/>
    </source>
</evidence>
<feature type="compositionally biased region" description="Acidic residues" evidence="1">
    <location>
        <begin position="1"/>
        <end position="11"/>
    </location>
</feature>
<evidence type="ECO:0000313" key="2">
    <source>
        <dbReference type="EMBL" id="KAJ3705455.1"/>
    </source>
</evidence>
<keyword evidence="3" id="KW-1185">Reference proteome</keyword>
<feature type="compositionally biased region" description="Basic and acidic residues" evidence="1">
    <location>
        <begin position="303"/>
        <end position="349"/>
    </location>
</feature>
<feature type="compositionally biased region" description="Acidic residues" evidence="1">
    <location>
        <begin position="471"/>
        <end position="486"/>
    </location>
</feature>
<proteinExistence type="predicted"/>
<feature type="region of interest" description="Disordered" evidence="1">
    <location>
        <begin position="697"/>
        <end position="762"/>
    </location>
</feature>
<feature type="region of interest" description="Disordered" evidence="1">
    <location>
        <begin position="103"/>
        <end position="226"/>
    </location>
</feature>
<dbReference type="PANTHER" id="PTHR36005:SF1">
    <property type="entry name" value="DNA LIGASE-LIKE PROTEIN"/>
    <property type="match status" value="1"/>
</dbReference>
<dbReference type="Proteomes" id="UP001210211">
    <property type="component" value="Unassembled WGS sequence"/>
</dbReference>
<feature type="region of interest" description="Disordered" evidence="1">
    <location>
        <begin position="279"/>
        <end position="505"/>
    </location>
</feature>
<evidence type="ECO:0008006" key="4">
    <source>
        <dbReference type="Google" id="ProtNLM"/>
    </source>
</evidence>
<protein>
    <recommendedName>
        <fullName evidence="4">DNA replication checkpoint mediator MRC1 domain-containing protein</fullName>
    </recommendedName>
</protein>
<feature type="compositionally biased region" description="Acidic residues" evidence="1">
    <location>
        <begin position="540"/>
        <end position="560"/>
    </location>
</feature>
<feature type="compositionally biased region" description="Basic and acidic residues" evidence="1">
    <location>
        <begin position="208"/>
        <end position="226"/>
    </location>
</feature>
<reference evidence="2 3" key="1">
    <citation type="journal article" date="2022" name="Cell">
        <title>Repeat-based holocentromeres influence genome architecture and karyotype evolution.</title>
        <authorList>
            <person name="Hofstatter P.G."/>
            <person name="Thangavel G."/>
            <person name="Lux T."/>
            <person name="Neumann P."/>
            <person name="Vondrak T."/>
            <person name="Novak P."/>
            <person name="Zhang M."/>
            <person name="Costa L."/>
            <person name="Castellani M."/>
            <person name="Scott A."/>
            <person name="Toegelov H."/>
            <person name="Fuchs J."/>
            <person name="Mata-Sucre Y."/>
            <person name="Dias Y."/>
            <person name="Vanzela A.L.L."/>
            <person name="Huettel B."/>
            <person name="Almeida C.C.S."/>
            <person name="Simkova H."/>
            <person name="Souza G."/>
            <person name="Pedrosa-Harand A."/>
            <person name="Macas J."/>
            <person name="Mayer K.F.X."/>
            <person name="Houben A."/>
            <person name="Marques A."/>
        </authorList>
    </citation>
    <scope>NUCLEOTIDE SEQUENCE [LARGE SCALE GENOMIC DNA]</scope>
    <source>
        <strain evidence="2">RhyTen1mFocal</strain>
    </source>
</reference>
<feature type="compositionally biased region" description="Low complexity" evidence="1">
    <location>
        <begin position="753"/>
        <end position="762"/>
    </location>
</feature>
<accession>A0AAD5ZWV6</accession>
<feature type="compositionally biased region" description="Acidic residues" evidence="1">
    <location>
        <begin position="137"/>
        <end position="150"/>
    </location>
</feature>
<feature type="compositionally biased region" description="Polar residues" evidence="1">
    <location>
        <begin position="705"/>
        <end position="719"/>
    </location>
</feature>
<feature type="region of interest" description="Disordered" evidence="1">
    <location>
        <begin position="532"/>
        <end position="579"/>
    </location>
</feature>
<feature type="compositionally biased region" description="Polar residues" evidence="1">
    <location>
        <begin position="739"/>
        <end position="752"/>
    </location>
</feature>
<feature type="compositionally biased region" description="Basic and acidic residues" evidence="1">
    <location>
        <begin position="117"/>
        <end position="129"/>
    </location>
</feature>
<feature type="compositionally biased region" description="Basic and acidic residues" evidence="1">
    <location>
        <begin position="359"/>
        <end position="374"/>
    </location>
</feature>
<feature type="compositionally biased region" description="Acidic residues" evidence="1">
    <location>
        <begin position="451"/>
        <end position="462"/>
    </location>
</feature>
<feature type="compositionally biased region" description="Polar residues" evidence="1">
    <location>
        <begin position="280"/>
        <end position="300"/>
    </location>
</feature>
<organism evidence="2 3">
    <name type="scientific">Rhynchospora tenuis</name>
    <dbReference type="NCBI Taxonomy" id="198213"/>
    <lineage>
        <taxon>Eukaryota</taxon>
        <taxon>Viridiplantae</taxon>
        <taxon>Streptophyta</taxon>
        <taxon>Embryophyta</taxon>
        <taxon>Tracheophyta</taxon>
        <taxon>Spermatophyta</taxon>
        <taxon>Magnoliopsida</taxon>
        <taxon>Liliopsida</taxon>
        <taxon>Poales</taxon>
        <taxon>Cyperaceae</taxon>
        <taxon>Cyperoideae</taxon>
        <taxon>Rhynchosporeae</taxon>
        <taxon>Rhynchospora</taxon>
    </lineage>
</organism>